<sequence>MEWTLKTKEVSEQLGVNPTTIQRWAKYFGLKCETNEHGHYLYTKEHVAIMREVQQQLQQGKRMREIKVGQNDQHHAEIAQDGRKVETYLYEEKLEKVMSRIEELDEKISKKADEVVSYQLLKHRTELEEMMKMIKSLEERIIQMEERMQDNEYQVEQELPMVVGGNESKKKWRSFKQMFSF</sequence>
<evidence type="ECO:0000259" key="9">
    <source>
        <dbReference type="Pfam" id="PF13411"/>
    </source>
</evidence>
<dbReference type="InterPro" id="IPR000551">
    <property type="entry name" value="MerR-type_HTH_dom"/>
</dbReference>
<dbReference type="CDD" id="cd04762">
    <property type="entry name" value="HTH_MerR-trunc"/>
    <property type="match status" value="1"/>
</dbReference>
<dbReference type="AlphaFoldDB" id="A0A1X9MAA7"/>
<keyword evidence="4 8" id="KW-0749">Sporulation</keyword>
<accession>A0A1X9MAA7</accession>
<dbReference type="InterPro" id="IPR023522">
    <property type="entry name" value="Chrosome_anchoring_RacA"/>
</dbReference>
<dbReference type="EMBL" id="CP020814">
    <property type="protein sequence ID" value="ARK30355.1"/>
    <property type="molecule type" value="Genomic_DNA"/>
</dbReference>
<dbReference type="GO" id="GO:0030435">
    <property type="term" value="P:sporulation resulting in formation of a cellular spore"/>
    <property type="evidence" value="ECO:0007669"/>
    <property type="project" value="UniProtKB-UniRule"/>
</dbReference>
<dbReference type="Pfam" id="PF13411">
    <property type="entry name" value="MerR_1"/>
    <property type="match status" value="1"/>
</dbReference>
<feature type="domain" description="HTH merR-type" evidence="9">
    <location>
        <begin position="6"/>
        <end position="67"/>
    </location>
</feature>
<evidence type="ECO:0000256" key="1">
    <source>
        <dbReference type="ARBA" id="ARBA00022490"/>
    </source>
</evidence>
<evidence type="ECO:0000256" key="6">
    <source>
        <dbReference type="ARBA" id="ARBA00023125"/>
    </source>
</evidence>
<evidence type="ECO:0000313" key="10">
    <source>
        <dbReference type="EMBL" id="ARK30355.1"/>
    </source>
</evidence>
<feature type="coiled-coil region" evidence="8">
    <location>
        <begin position="94"/>
        <end position="154"/>
    </location>
</feature>
<evidence type="ECO:0000256" key="8">
    <source>
        <dbReference type="HAMAP-Rule" id="MF_01170"/>
    </source>
</evidence>
<dbReference type="GO" id="GO:0030261">
    <property type="term" value="P:chromosome condensation"/>
    <property type="evidence" value="ECO:0007669"/>
    <property type="project" value="UniProtKB-UniRule"/>
</dbReference>
<reference evidence="10 11" key="1">
    <citation type="submission" date="2017-04" db="EMBL/GenBank/DDBJ databases">
        <title>Bacillus krulwichiae AM31D Genome sequencing and assembly.</title>
        <authorList>
            <person name="Krulwich T.A."/>
            <person name="Anastor L."/>
            <person name="Ehrlich R."/>
            <person name="Ehrlich G.D."/>
            <person name="Janto B."/>
        </authorList>
    </citation>
    <scope>NUCLEOTIDE SEQUENCE [LARGE SCALE GENOMIC DNA]</scope>
    <source>
        <strain evidence="10 11">AM31D</strain>
    </source>
</reference>
<dbReference type="InterPro" id="IPR009061">
    <property type="entry name" value="DNA-bd_dom_put_sf"/>
</dbReference>
<dbReference type="NCBIfam" id="NF009647">
    <property type="entry name" value="PRK13182.1-2"/>
    <property type="match status" value="1"/>
</dbReference>
<dbReference type="RefSeq" id="WP_066151431.1">
    <property type="nucleotide sequence ID" value="NZ_CP020814.1"/>
</dbReference>
<dbReference type="GO" id="GO:0007059">
    <property type="term" value="P:chromosome segregation"/>
    <property type="evidence" value="ECO:0007669"/>
    <property type="project" value="UniProtKB-UniRule"/>
</dbReference>
<gene>
    <name evidence="8 10" type="primary">racA</name>
    <name evidence="10" type="ORF">BkAM31D_11250</name>
</gene>
<dbReference type="SUPFAM" id="SSF46955">
    <property type="entry name" value="Putative DNA-binding domain"/>
    <property type="match status" value="1"/>
</dbReference>
<dbReference type="HAMAP" id="MF_01170">
    <property type="entry name" value="RacA"/>
    <property type="match status" value="1"/>
</dbReference>
<dbReference type="Gene3D" id="1.10.1660.10">
    <property type="match status" value="1"/>
</dbReference>
<dbReference type="GO" id="GO:0006355">
    <property type="term" value="P:regulation of DNA-templated transcription"/>
    <property type="evidence" value="ECO:0007669"/>
    <property type="project" value="InterPro"/>
</dbReference>
<feature type="DNA-binding region" description="H-T-H motif" evidence="8">
    <location>
        <begin position="7"/>
        <end position="27"/>
    </location>
</feature>
<dbReference type="GO" id="GO:0003690">
    <property type="term" value="F:double-stranded DNA binding"/>
    <property type="evidence" value="ECO:0007669"/>
    <property type="project" value="UniProtKB-UniRule"/>
</dbReference>
<organism evidence="10 11">
    <name type="scientific">Halalkalibacter krulwichiae</name>
    <dbReference type="NCBI Taxonomy" id="199441"/>
    <lineage>
        <taxon>Bacteria</taxon>
        <taxon>Bacillati</taxon>
        <taxon>Bacillota</taxon>
        <taxon>Bacilli</taxon>
        <taxon>Bacillales</taxon>
        <taxon>Bacillaceae</taxon>
        <taxon>Halalkalibacter</taxon>
    </lineage>
</organism>
<dbReference type="GO" id="GO:0005737">
    <property type="term" value="C:cytoplasm"/>
    <property type="evidence" value="ECO:0007669"/>
    <property type="project" value="UniProtKB-SubCell"/>
</dbReference>
<comment type="similarity">
    <text evidence="8">Belongs to the RacA family.</text>
</comment>
<keyword evidence="11" id="KW-1185">Reference proteome</keyword>
<evidence type="ECO:0000256" key="7">
    <source>
        <dbReference type="ARBA" id="ARBA00023306"/>
    </source>
</evidence>
<dbReference type="GO" id="GO:0008356">
    <property type="term" value="P:asymmetric cell division"/>
    <property type="evidence" value="ECO:0007669"/>
    <property type="project" value="UniProtKB-UniRule"/>
</dbReference>
<dbReference type="KEGG" id="bkw:BkAM31D_11250"/>
<dbReference type="STRING" id="199441.BkAM31D_11250"/>
<evidence type="ECO:0000256" key="4">
    <source>
        <dbReference type="ARBA" id="ARBA00022969"/>
    </source>
</evidence>
<keyword evidence="1 8" id="KW-0963">Cytoplasm</keyword>
<dbReference type="Proteomes" id="UP000193006">
    <property type="component" value="Chromosome"/>
</dbReference>
<keyword evidence="3 8" id="KW-0159">Chromosome partition</keyword>
<keyword evidence="5 8" id="KW-0175">Coiled coil</keyword>
<keyword evidence="2 8" id="KW-0132">Cell division</keyword>
<keyword evidence="6 8" id="KW-0238">DNA-binding</keyword>
<evidence type="ECO:0000256" key="2">
    <source>
        <dbReference type="ARBA" id="ARBA00022618"/>
    </source>
</evidence>
<keyword evidence="7 8" id="KW-0131">Cell cycle</keyword>
<evidence type="ECO:0000256" key="5">
    <source>
        <dbReference type="ARBA" id="ARBA00023054"/>
    </source>
</evidence>
<name>A0A1X9MAA7_9BACI</name>
<comment type="function">
    <text evidence="8">Required for the formation of axial filaments and for anchoring the origin regions at the cell poles in sporulating cells, thus ensuring proper chromosome segregation in the prespore. Binds in a dispersed manner throughout the chromosome but preferentially to sites clustered in the origin portion of the chromosome, causing condensation of the chromosome and its remodeling into an elongated, anchored structure.</text>
</comment>
<protein>
    <recommendedName>
        <fullName evidence="8">Chromosome-anchoring protein RacA</fullName>
    </recommendedName>
</protein>
<proteinExistence type="inferred from homology"/>
<comment type="subcellular location">
    <subcellularLocation>
        <location evidence="8">Cytoplasm</location>
    </subcellularLocation>
    <text evidence="8">Localizes to cell poles and nucleoid.</text>
</comment>
<evidence type="ECO:0000313" key="11">
    <source>
        <dbReference type="Proteomes" id="UP000193006"/>
    </source>
</evidence>
<evidence type="ECO:0000256" key="3">
    <source>
        <dbReference type="ARBA" id="ARBA00022829"/>
    </source>
</evidence>